<dbReference type="Pfam" id="PF18883">
    <property type="entry name" value="AC_1"/>
    <property type="match status" value="1"/>
</dbReference>
<evidence type="ECO:0000259" key="4">
    <source>
        <dbReference type="PROSITE" id="PS51208"/>
    </source>
</evidence>
<dbReference type="InterPro" id="IPR013425">
    <property type="entry name" value="Autotrns_rpt"/>
</dbReference>
<dbReference type="InterPro" id="IPR043990">
    <property type="entry name" value="AC_1"/>
</dbReference>
<dbReference type="NCBIfam" id="TIGR02601">
    <property type="entry name" value="autotrns_rpt"/>
    <property type="match status" value="16"/>
</dbReference>
<keyword evidence="3" id="KW-0812">Transmembrane</keyword>
<dbReference type="Proteomes" id="UP000255070">
    <property type="component" value="Unassembled WGS sequence"/>
</dbReference>
<feature type="transmembrane region" description="Helical" evidence="3">
    <location>
        <begin position="34"/>
        <end position="57"/>
    </location>
</feature>
<sequence length="2659" mass="258202">MNQVHRVVFNAVTGVWQAVSEIAKGRVKSSRSSVALGGVAGVVLAGALGSGSALAAIEQEFYWDPAQIGIPPGSGGSGVWDNSNPIWTDGFGTTSWFGPAVAVFQGAAGIVNVGNPNPTGVVGLKFVTNGYLLNGGTIQLMNGSSGAFDVSVEPNVTATVNTSLTGISHLRKLGSGTLVLNGGNSYTQGTSLAAGTLVVGNNAALGAGALTALAGTTLDASTTVALSNAVALNGNLNIAGNANLTLGGVLNGAGGSLVKNGAANLILNGSNTYSGGTTLNAGTLTVGNAGALGSGDLTVAGAATLDNNTSVALANNVVLNADLGIGGSNALTLGGVVSGASQLIKNGTANLTLNGSNTYGGGTTLNAGSLTVGNAGALGSGDLAVNGASTLNSSANVTLSNAIALNTNLTAGGANALTLGGVISGYGSLIKVGSSSLTLNGSNNYDGTTALNTGTLIVGSNMALGRGVLNANGGTTLDAGAAVSLTNNVNLGGNLTVAGSNALALNGTVGGIGGLIKNGAADLTLNGTNTYFGNTALNAGKLIIGSNMALSSGALNAAAGTTLDTNTSVSLGNTVNLAGALNIGGTANLTLGGAVNGVGSLVKNGTANLTLAGNNTYVGGTTLNAGTLTIGSNSALGSGALTVSGAATLDNSSALVNLNNAVTLNAALTVAGSQNLALGGVISGTGSLVKNGTANLTLNGINTYQGGTTLNAGTLTLGTPAALGSGALTVSGAATLDNSSALVLGNDITLNAGLTVAGNNSLVLSGVVSGAGNLTKSGLDDLTLMGTNTFTGALNILAGSVSTLSSGALGNTSGAAISAGASLNLGSDASMGGLSGSGSVQVGAGSTLTVGGVSTTSTFDGGISGSGGLTKVGTGTLNLTGISGLTGNTLVSGGTLNLSGSLGSAQVDVGSGATFTGNGTVVGQLNVANGGHLALSSGNQLSASGLTLGASSNLNAALAAPSTTSLIDVGGNLTLNGNLNVTDAGGFGVGVYRLINYTGSLTNLGLDVASVPVGFGLGDLVVQTSVGNQVNLLVSAPNANIRFWDGSNTVADGTVDGGSGTWNNAGTNWTSVNGTLNQIWAGDFAVFQGTAGTVTVDGTQLFTGLQFTTDGYSLVNGTAGQLTAVNGTGGTTAVRVDPGVTATIGVNIDGTGTLAKLDSGTLVLNGANTYSGGTLLNGGKIVVGNNTALGSGDLSTGANTSLDASGGGVTLANAVHLGGTLNVPGSANLTLNGVLDGVGGLNKSGASTLTLTGANNYLGGTTLNGGTLQVGSNNALGQGALTVAGASTLSSSGNVTLANNVTLNAGLTVDGGNDLTLNGVINGTAGLTKSGSGNLTINGNNGYQGGTQLNAGRLTLGSSGALGTGTLAVTADATLANISPMALGNTIALSNSANLTVETANALILSGDLGGNGNLIKTGVDDLTLVGVKTFTGNVDIQAGSLTTLGSGVLANVGTLNVGSSGQLNLNGNASLGSLTGSGQVDVGIGSVLSLGSNNFNSTFVGSLNGLGGLTKVGSGTLTLTGNSNLADNTLVNAGTLKVDGTLGSNLLTVASGATLTGSGNANATVVIGNGGQLAGQSGSTLGLGSLVLNSGSIVNAGLGAPSTGGTALFSVGGNLTLDGTLNVSNIGGFGNGVYRIFNYSGGLTDNGLDFGSLPLGVALGDVSLQTALANQVNLLVSSAGLGLQFWNGSQTVPTGQIEGGAGVWNASNSNWSDANGMLSATWGNNFAVFQGTGGDVTVEGSHTVNGMQFVSNGYRLLAGTGGELNLVNDTGGNTNLRVDPGATAILDVGLTGSGKLNKLDTGTLVLNGSNTYTGGTVLSGGTLVAGNNNALGSGMLETAAGVTLDSNTAVKLSNAISLGGPLNIAGSNNLELAGVINGAGGLVKNGSAALTLSGSNGYNGTTTINAGTLQVGNGGTSGNLGTGAVTNNGSLVFNRSDATTVSNNISGTGSLVHVGTGITTLTGSNSYTGGTFVQAGTLKIGTLSSLVQGTLYQVSSGATLDLNGYALKTGGISGTGHVALGSQGLTVNTAAGAVSEFDGKMDGTGELIKQGDGTLSLNTANSFSGGVSHKGGNINLGNEKGLGSGTLSMDDDTKITLIANGMTIANNLHMTGNNDPIVDTGSNNGTWTGAITGAGFLTKQGTGTLTMTSTGNTYTGATDVAQGTLQAGAANTFSSTSAHTVASGAVLDLAGYNQTLASLNNSGTVKLSSNSGAAPGTVLKVTGAYVGNNGNLGLSTVLGADGSATDKLLLSGASAVASGSTTVHITNAGGLGAQTTGNGIGIIGTENGASLQPGSFTLAGGHVDAGAYEYRLTQNTQGAALHSTTTAPTTPTTPTTAYRAEVPLLSALPAQLRQADMAMLGDLRKRMGDEGAQATTSSDTGASRRVWGRILRTDPKISQQGTVSPESSGHLTGFQAGLDLYADQSIKAGIYVGQLEGDMSVKGFASGVDRKYVGFNNLRTRYLGVYGTWQDQSGLYADAVLQGADYRSDLRTAGDTAQARTKGSGWLASLEMGKAFAVTSNWQIEPQAQIIYRKLSIDDTALSLATVKNKADDDWTVRLGARIKGNFATGAGVLQPYGRINVYKASNTTDIASFAAPGGTTDIKAKGGYTATEMAAGASLQINPRTSVYGELGKLWANGGDSRVKSGVQASIGVKVQW</sequence>
<dbReference type="SUPFAM" id="SSF103515">
    <property type="entry name" value="Autotransporter"/>
    <property type="match status" value="1"/>
</dbReference>
<dbReference type="InterPro" id="IPR012332">
    <property type="entry name" value="Autotransporter_pectin_lyase_C"/>
</dbReference>
<proteinExistence type="predicted"/>
<evidence type="ECO:0000313" key="5">
    <source>
        <dbReference type="EMBL" id="SUY78112.1"/>
    </source>
</evidence>
<dbReference type="PANTHER" id="PTHR35037">
    <property type="entry name" value="C-TERMINAL REGION OF AIDA-LIKE PROTEIN"/>
    <property type="match status" value="1"/>
</dbReference>
<dbReference type="InterPro" id="IPR006315">
    <property type="entry name" value="OM_autotransptr_brl_dom"/>
</dbReference>
<dbReference type="InterPro" id="IPR051551">
    <property type="entry name" value="Autotransporter_adhesion"/>
</dbReference>
<dbReference type="RefSeq" id="WP_085959852.1">
    <property type="nucleotide sequence ID" value="NZ_CP067086.1"/>
</dbReference>
<dbReference type="Pfam" id="PF12951">
    <property type="entry name" value="PATR"/>
    <property type="match status" value="19"/>
</dbReference>
<dbReference type="SUPFAM" id="SSF51126">
    <property type="entry name" value="Pectin lyase-like"/>
    <property type="match status" value="7"/>
</dbReference>
<comment type="caution">
    <text evidence="5">The sequence shown here is derived from an EMBL/GenBank/DDBJ whole genome shotgun (WGS) entry which is preliminary data.</text>
</comment>
<name>A0A8B4S4N3_COMTE</name>
<evidence type="ECO:0000313" key="6">
    <source>
        <dbReference type="Proteomes" id="UP000255070"/>
    </source>
</evidence>
<dbReference type="GeneID" id="63998867"/>
<reference evidence="5 6" key="1">
    <citation type="submission" date="2018-06" db="EMBL/GenBank/DDBJ databases">
        <authorList>
            <consortium name="Pathogen Informatics"/>
            <person name="Doyle S."/>
        </authorList>
    </citation>
    <scope>NUCLEOTIDE SEQUENCE [LARGE SCALE GENOMIC DNA]</scope>
    <source>
        <strain evidence="5 6">NCTC10698</strain>
    </source>
</reference>
<accession>A0A8B4S4N3</accession>
<dbReference type="InterPro" id="IPR005546">
    <property type="entry name" value="Autotransporte_beta"/>
</dbReference>
<keyword evidence="3" id="KW-0472">Membrane</keyword>
<dbReference type="SMART" id="SM00869">
    <property type="entry name" value="Autotransporter"/>
    <property type="match status" value="1"/>
</dbReference>
<dbReference type="PANTHER" id="PTHR35037:SF3">
    <property type="entry name" value="C-TERMINAL REGION OF AIDA-LIKE PROTEIN"/>
    <property type="match status" value="1"/>
</dbReference>
<feature type="domain" description="Autotransporter" evidence="4">
    <location>
        <begin position="2380"/>
        <end position="2659"/>
    </location>
</feature>
<dbReference type="InterPro" id="IPR011050">
    <property type="entry name" value="Pectin_lyase_fold/virulence"/>
</dbReference>
<evidence type="ECO:0000256" key="3">
    <source>
        <dbReference type="SAM" id="Phobius"/>
    </source>
</evidence>
<dbReference type="CDD" id="cd01344">
    <property type="entry name" value="PL2_Passenger_AT"/>
    <property type="match status" value="1"/>
</dbReference>
<gene>
    <name evidence="5" type="primary">flu_2</name>
    <name evidence="5" type="ORF">NCTC10698_03022</name>
</gene>
<dbReference type="InterPro" id="IPR036709">
    <property type="entry name" value="Autotransporte_beta_dom_sf"/>
</dbReference>
<dbReference type="InterPro" id="IPR024973">
    <property type="entry name" value="ESPR"/>
</dbReference>
<keyword evidence="3" id="KW-1133">Transmembrane helix</keyword>
<keyword evidence="1" id="KW-0732">Signal</keyword>
<dbReference type="EMBL" id="UFXL01000001">
    <property type="protein sequence ID" value="SUY78112.1"/>
    <property type="molecule type" value="Genomic_DNA"/>
</dbReference>
<evidence type="ECO:0000256" key="1">
    <source>
        <dbReference type="ARBA" id="ARBA00022729"/>
    </source>
</evidence>
<organism evidence="5 6">
    <name type="scientific">Comamonas testosteroni</name>
    <name type="common">Pseudomonas testosteroni</name>
    <dbReference type="NCBI Taxonomy" id="285"/>
    <lineage>
        <taxon>Bacteria</taxon>
        <taxon>Pseudomonadati</taxon>
        <taxon>Pseudomonadota</taxon>
        <taxon>Betaproteobacteria</taxon>
        <taxon>Burkholderiales</taxon>
        <taxon>Comamonadaceae</taxon>
        <taxon>Comamonas</taxon>
    </lineage>
</organism>
<keyword evidence="6" id="KW-1185">Reference proteome</keyword>
<protein>
    <submittedName>
        <fullName evidence="5">Fluffing protein</fullName>
    </submittedName>
</protein>
<dbReference type="GO" id="GO:0019867">
    <property type="term" value="C:outer membrane"/>
    <property type="evidence" value="ECO:0007669"/>
    <property type="project" value="InterPro"/>
</dbReference>
<dbReference type="Gene3D" id="2.160.20.20">
    <property type="match status" value="7"/>
</dbReference>
<dbReference type="NCBIfam" id="TIGR01414">
    <property type="entry name" value="autotrans_barl"/>
    <property type="match status" value="1"/>
</dbReference>
<keyword evidence="2" id="KW-0843">Virulence</keyword>
<dbReference type="Pfam" id="PF13018">
    <property type="entry name" value="ESPR"/>
    <property type="match status" value="1"/>
</dbReference>
<dbReference type="Gene3D" id="2.40.128.130">
    <property type="entry name" value="Autotransporter beta-domain"/>
    <property type="match status" value="1"/>
</dbReference>
<evidence type="ECO:0000256" key="2">
    <source>
        <dbReference type="ARBA" id="ARBA00023026"/>
    </source>
</evidence>
<dbReference type="PROSITE" id="PS51208">
    <property type="entry name" value="AUTOTRANSPORTER"/>
    <property type="match status" value="1"/>
</dbReference>